<dbReference type="Gene3D" id="2.60.120.10">
    <property type="entry name" value="Jelly Rolls"/>
    <property type="match status" value="1"/>
</dbReference>
<dbReference type="PANTHER" id="PTHR33387:SF3">
    <property type="entry name" value="DUF985 DOMAIN-CONTAINING PROTEIN"/>
    <property type="match status" value="1"/>
</dbReference>
<accession>A0A2U1LR34</accession>
<dbReference type="EMBL" id="PKPP01008152">
    <property type="protein sequence ID" value="PWA51461.1"/>
    <property type="molecule type" value="Genomic_DNA"/>
</dbReference>
<dbReference type="OrthoDB" id="6614653at2759"/>
<evidence type="ECO:0000313" key="1">
    <source>
        <dbReference type="EMBL" id="PWA51461.1"/>
    </source>
</evidence>
<dbReference type="InterPro" id="IPR039935">
    <property type="entry name" value="YML079W-like"/>
</dbReference>
<dbReference type="AlphaFoldDB" id="A0A2U1LR34"/>
<reference evidence="1 2" key="1">
    <citation type="journal article" date="2018" name="Mol. Plant">
        <title>The genome of Artemisia annua provides insight into the evolution of Asteraceae family and artemisinin biosynthesis.</title>
        <authorList>
            <person name="Shen Q."/>
            <person name="Zhang L."/>
            <person name="Liao Z."/>
            <person name="Wang S."/>
            <person name="Yan T."/>
            <person name="Shi P."/>
            <person name="Liu M."/>
            <person name="Fu X."/>
            <person name="Pan Q."/>
            <person name="Wang Y."/>
            <person name="Lv Z."/>
            <person name="Lu X."/>
            <person name="Zhang F."/>
            <person name="Jiang W."/>
            <person name="Ma Y."/>
            <person name="Chen M."/>
            <person name="Hao X."/>
            <person name="Li L."/>
            <person name="Tang Y."/>
            <person name="Lv G."/>
            <person name="Zhou Y."/>
            <person name="Sun X."/>
            <person name="Brodelius P.E."/>
            <person name="Rose J.K.C."/>
            <person name="Tang K."/>
        </authorList>
    </citation>
    <scope>NUCLEOTIDE SEQUENCE [LARGE SCALE GENOMIC DNA]</scope>
    <source>
        <strain evidence="2">cv. Huhao1</strain>
        <tissue evidence="1">Leaf</tissue>
    </source>
</reference>
<gene>
    <name evidence="1" type="ORF">CTI12_AA463340</name>
</gene>
<organism evidence="1 2">
    <name type="scientific">Artemisia annua</name>
    <name type="common">Sweet wormwood</name>
    <dbReference type="NCBI Taxonomy" id="35608"/>
    <lineage>
        <taxon>Eukaryota</taxon>
        <taxon>Viridiplantae</taxon>
        <taxon>Streptophyta</taxon>
        <taxon>Embryophyta</taxon>
        <taxon>Tracheophyta</taxon>
        <taxon>Spermatophyta</taxon>
        <taxon>Magnoliopsida</taxon>
        <taxon>eudicotyledons</taxon>
        <taxon>Gunneridae</taxon>
        <taxon>Pentapetalae</taxon>
        <taxon>asterids</taxon>
        <taxon>campanulids</taxon>
        <taxon>Asterales</taxon>
        <taxon>Asteraceae</taxon>
        <taxon>Asteroideae</taxon>
        <taxon>Anthemideae</taxon>
        <taxon>Artemisiinae</taxon>
        <taxon>Artemisia</taxon>
    </lineage>
</organism>
<evidence type="ECO:0000313" key="2">
    <source>
        <dbReference type="Proteomes" id="UP000245207"/>
    </source>
</evidence>
<dbReference type="Proteomes" id="UP000245207">
    <property type="component" value="Unassembled WGS sequence"/>
</dbReference>
<name>A0A2U1LR34_ARTAN</name>
<keyword evidence="2" id="KW-1185">Reference proteome</keyword>
<dbReference type="InterPro" id="IPR014710">
    <property type="entry name" value="RmlC-like_jellyroll"/>
</dbReference>
<proteinExistence type="predicted"/>
<dbReference type="PANTHER" id="PTHR33387">
    <property type="entry name" value="RMLC-LIKE JELLY ROLL FOLD PROTEIN"/>
    <property type="match status" value="1"/>
</dbReference>
<protein>
    <submittedName>
        <fullName evidence="1">RmlC-like jelly roll fold protein</fullName>
    </submittedName>
</protein>
<comment type="caution">
    <text evidence="1">The sequence shown here is derived from an EMBL/GenBank/DDBJ whole genome shotgun (WGS) entry which is preliminary data.</text>
</comment>
<sequence length="329" mass="36860">MALSKSYGLDGMSALFLQKFWACVCPAVVKMVTSLFKHGVLPSDVNKTLITLIPKVSQSESLKDLRPIRHSLADPDEPRDPDSSLEVDRIQKVEAFKEQEDVNRTYSSVLEPTIVVKGFEAVVRYLQKAFIDHGVLPLYETTILEIDDKNGSVKFTNMSEVTGAKGAIRFHKCLLSLPINKASGTWLVQILEIEDKNGSAKFTNMGQDIVSNQVLQYTVRPDVWSEVTGAKGAIRFHKCLLSLPINKASGTWLVQILEIEDKNGSAKFTNMGQDIVSNQVLQYTVRPDVWFGAVPSRDFDIVMDNKLVRKAPRNAEKHSMTLERQLSYK</sequence>